<sequence>MGRRTIPYTAPVRRESELVAGQQSRHDAASHEAVAPAPPTDAMVPLQWQMDSLSARVAIHVRPGTNTELAGLAPFMLEIRSAIEEKRLLPRPPQQKTPQNKMDMSKFCQYRKDHGHGTDDYQHLNIDIEKIFQRGKLNDYVHKESQSVNKSFDRDKSRSLEGPPNITGRENVISGGRRGGGYSGAPGGRMPRGIFTR</sequence>
<dbReference type="AlphaFoldDB" id="A0AAV3NXF7"/>
<dbReference type="EMBL" id="BAABME010000514">
    <property type="protein sequence ID" value="GAA0143411.1"/>
    <property type="molecule type" value="Genomic_DNA"/>
</dbReference>
<gene>
    <name evidence="2" type="ORF">LIER_04103</name>
</gene>
<evidence type="ECO:0000256" key="1">
    <source>
        <dbReference type="SAM" id="MobiDB-lite"/>
    </source>
</evidence>
<evidence type="ECO:0000313" key="2">
    <source>
        <dbReference type="EMBL" id="GAA0143411.1"/>
    </source>
</evidence>
<proteinExistence type="predicted"/>
<keyword evidence="3" id="KW-1185">Reference proteome</keyword>
<name>A0AAV3NXF7_LITER</name>
<feature type="compositionally biased region" description="Basic and acidic residues" evidence="1">
    <location>
        <begin position="144"/>
        <end position="159"/>
    </location>
</feature>
<accession>A0AAV3NXF7</accession>
<reference evidence="2 3" key="1">
    <citation type="submission" date="2024-01" db="EMBL/GenBank/DDBJ databases">
        <title>The complete chloroplast genome sequence of Lithospermum erythrorhizon: insights into the phylogenetic relationship among Boraginaceae species and the maternal lineages of purple gromwells.</title>
        <authorList>
            <person name="Okada T."/>
            <person name="Watanabe K."/>
        </authorList>
    </citation>
    <scope>NUCLEOTIDE SEQUENCE [LARGE SCALE GENOMIC DNA]</scope>
</reference>
<protein>
    <submittedName>
        <fullName evidence="2">Uncharacterized protein</fullName>
    </submittedName>
</protein>
<evidence type="ECO:0000313" key="3">
    <source>
        <dbReference type="Proteomes" id="UP001454036"/>
    </source>
</evidence>
<organism evidence="2 3">
    <name type="scientific">Lithospermum erythrorhizon</name>
    <name type="common">Purple gromwell</name>
    <name type="synonym">Lithospermum officinale var. erythrorhizon</name>
    <dbReference type="NCBI Taxonomy" id="34254"/>
    <lineage>
        <taxon>Eukaryota</taxon>
        <taxon>Viridiplantae</taxon>
        <taxon>Streptophyta</taxon>
        <taxon>Embryophyta</taxon>
        <taxon>Tracheophyta</taxon>
        <taxon>Spermatophyta</taxon>
        <taxon>Magnoliopsida</taxon>
        <taxon>eudicotyledons</taxon>
        <taxon>Gunneridae</taxon>
        <taxon>Pentapetalae</taxon>
        <taxon>asterids</taxon>
        <taxon>lamiids</taxon>
        <taxon>Boraginales</taxon>
        <taxon>Boraginaceae</taxon>
        <taxon>Boraginoideae</taxon>
        <taxon>Lithospermeae</taxon>
        <taxon>Lithospermum</taxon>
    </lineage>
</organism>
<feature type="region of interest" description="Disordered" evidence="1">
    <location>
        <begin position="144"/>
        <end position="197"/>
    </location>
</feature>
<feature type="region of interest" description="Disordered" evidence="1">
    <location>
        <begin position="1"/>
        <end position="37"/>
    </location>
</feature>
<comment type="caution">
    <text evidence="2">The sequence shown here is derived from an EMBL/GenBank/DDBJ whole genome shotgun (WGS) entry which is preliminary data.</text>
</comment>
<feature type="compositionally biased region" description="Gly residues" evidence="1">
    <location>
        <begin position="176"/>
        <end position="187"/>
    </location>
</feature>
<dbReference type="Proteomes" id="UP001454036">
    <property type="component" value="Unassembled WGS sequence"/>
</dbReference>